<organism evidence="2 4">
    <name type="scientific">Enterococcus raffinosus</name>
    <dbReference type="NCBI Taxonomy" id="71452"/>
    <lineage>
        <taxon>Bacteria</taxon>
        <taxon>Bacillati</taxon>
        <taxon>Bacillota</taxon>
        <taxon>Bacilli</taxon>
        <taxon>Lactobacillales</taxon>
        <taxon>Enterococcaceae</taxon>
        <taxon>Enterococcus</taxon>
    </lineage>
</organism>
<dbReference type="Pfam" id="PF05043">
    <property type="entry name" value="Mga"/>
    <property type="match status" value="1"/>
</dbReference>
<dbReference type="RefSeq" id="WP_010746905.1">
    <property type="nucleotide sequence ID" value="NZ_BAAAXM010000064.1"/>
</dbReference>
<comment type="caution">
    <text evidence="2">The sequence shown here is derived from an EMBL/GenBank/DDBJ whole genome shotgun (WGS) entry which is preliminary data.</text>
</comment>
<evidence type="ECO:0000313" key="3">
    <source>
        <dbReference type="EMBL" id="MDT2545858.1"/>
    </source>
</evidence>
<dbReference type="EMBL" id="JARPXL010000019">
    <property type="protein sequence ID" value="MDT2545858.1"/>
    <property type="molecule type" value="Genomic_DNA"/>
</dbReference>
<sequence length="488" mass="57596">MFRELFLTPQQQKKIQFFKLMEGYPEGTYSVNTLSQKFKCNYQSFLQMLRELNESLIELKEKPLFVEASKIYWKSEPSRSNRFLISEVKQSIPYRFILTSLFQPQKSLTAFSKETSVSESTILRRMRPLIDYLAECNIHLNFSKMALTGHEAVVRLFYIKALWSASLGEDIAKCPFDFTAEDNLLRDLLTLFPLQIHPKLLRLMLCVCRLRNEQKNYLNEAPFDDLLFSQTTPLLELYLSNILDSPEQIKRNIEFFNYLFYYYPYCVKKEPHKVNPLMLYYTKNVEERDPLCLAIDSFYRYCSGELLKNVLGEQEKKILLNNIARTFLGYSIQKKKIPLLFETGNKEQFLQSELYRELYPEIKKAIRKLSRRRKLEWLATVTDSLSKTLCLSLLPLFIVNDEKIRVGLVSIPNYLYLQHIVKFLNNLKFIEVVFQPQPDEPIDLFITTFKELLPTQNSDCYLINILNADYKSDLLPRLLAIQNKKKFA</sequence>
<feature type="domain" description="Mga helix-turn-helix" evidence="1">
    <location>
        <begin position="79"/>
        <end position="159"/>
    </location>
</feature>
<dbReference type="AlphaFoldDB" id="A0AAW8SU15"/>
<gene>
    <name evidence="3" type="ORF">P7D69_16025</name>
    <name evidence="2" type="ORF">P7D78_02980</name>
</gene>
<evidence type="ECO:0000313" key="4">
    <source>
        <dbReference type="Proteomes" id="UP001249240"/>
    </source>
</evidence>
<dbReference type="EMBL" id="JARPXM010000002">
    <property type="protein sequence ID" value="MDT2537077.1"/>
    <property type="molecule type" value="Genomic_DNA"/>
</dbReference>
<evidence type="ECO:0000259" key="1">
    <source>
        <dbReference type="Pfam" id="PF05043"/>
    </source>
</evidence>
<proteinExistence type="predicted"/>
<accession>A0AAW8SU15</accession>
<dbReference type="Proteomes" id="UP001254770">
    <property type="component" value="Unassembled WGS sequence"/>
</dbReference>
<evidence type="ECO:0000313" key="2">
    <source>
        <dbReference type="EMBL" id="MDT2537077.1"/>
    </source>
</evidence>
<dbReference type="Proteomes" id="UP001249240">
    <property type="component" value="Unassembled WGS sequence"/>
</dbReference>
<protein>
    <submittedName>
        <fullName evidence="2">Helix-turn-helix domain-containing protein</fullName>
    </submittedName>
</protein>
<name>A0AAW8SU15_9ENTE</name>
<reference evidence="2" key="1">
    <citation type="submission" date="2023-03" db="EMBL/GenBank/DDBJ databases">
        <authorList>
            <person name="Shen W."/>
            <person name="Cai J."/>
        </authorList>
    </citation>
    <scope>NUCLEOTIDE SEQUENCE</scope>
    <source>
        <strain evidence="2">B646-2</strain>
        <strain evidence="3">Y15</strain>
    </source>
</reference>
<dbReference type="InterPro" id="IPR007737">
    <property type="entry name" value="Mga_HTH"/>
</dbReference>